<dbReference type="SUPFAM" id="SSF81606">
    <property type="entry name" value="PP2C-like"/>
    <property type="match status" value="1"/>
</dbReference>
<dbReference type="Pfam" id="PF00560">
    <property type="entry name" value="LRR_1"/>
    <property type="match status" value="1"/>
</dbReference>
<dbReference type="InterPro" id="IPR003591">
    <property type="entry name" value="Leu-rich_rpt_typical-subtyp"/>
</dbReference>
<evidence type="ECO:0000256" key="10">
    <source>
        <dbReference type="SAM" id="MobiDB-lite"/>
    </source>
</evidence>
<dbReference type="InterPro" id="IPR001932">
    <property type="entry name" value="PPM-type_phosphatase-like_dom"/>
</dbReference>
<evidence type="ECO:0000256" key="1">
    <source>
        <dbReference type="ARBA" id="ARBA00004167"/>
    </source>
</evidence>
<keyword evidence="3" id="KW-0812">Transmembrane</keyword>
<reference evidence="13" key="2">
    <citation type="submission" date="2025-08" db="UniProtKB">
        <authorList>
            <consortium name="RefSeq"/>
        </authorList>
    </citation>
    <scope>IDENTIFICATION</scope>
    <source>
        <tissue evidence="13">Adult</tissue>
    </source>
</reference>
<keyword evidence="7" id="KW-0472">Membrane</keyword>
<protein>
    <submittedName>
        <fullName evidence="13">Protein phosphatase PHLPP-like protein</fullName>
    </submittedName>
</protein>
<dbReference type="InParanoid" id="A0A6I9UUE0"/>
<dbReference type="InterPro" id="IPR001611">
    <property type="entry name" value="Leu-rich_rpt"/>
</dbReference>
<feature type="domain" description="PPM-type phosphatase" evidence="11">
    <location>
        <begin position="424"/>
        <end position="647"/>
    </location>
</feature>
<dbReference type="PANTHER" id="PTHR27000">
    <property type="entry name" value="LEUCINE-RICH REPEAT RECEPTOR-LIKE PROTEIN KINASE FAMILY PROTEIN-RELATED"/>
    <property type="match status" value="1"/>
</dbReference>
<evidence type="ECO:0000313" key="13">
    <source>
        <dbReference type="RefSeq" id="XP_011197814.3"/>
    </source>
</evidence>
<dbReference type="Gene3D" id="3.60.40.10">
    <property type="entry name" value="PPM-type phosphatase domain"/>
    <property type="match status" value="1"/>
</dbReference>
<dbReference type="SUPFAM" id="SSF52058">
    <property type="entry name" value="L domain-like"/>
    <property type="match status" value="2"/>
</dbReference>
<dbReference type="PROSITE" id="PS51746">
    <property type="entry name" value="PPM_2"/>
    <property type="match status" value="1"/>
</dbReference>
<dbReference type="GeneID" id="105222275"/>
<dbReference type="InterPro" id="IPR032675">
    <property type="entry name" value="LRR_dom_sf"/>
</dbReference>
<gene>
    <name evidence="13" type="primary">LOC105222275</name>
</gene>
<evidence type="ECO:0000256" key="3">
    <source>
        <dbReference type="ARBA" id="ARBA00022692"/>
    </source>
</evidence>
<dbReference type="OrthoDB" id="737510at2759"/>
<evidence type="ECO:0000256" key="2">
    <source>
        <dbReference type="ARBA" id="ARBA00022614"/>
    </source>
</evidence>
<keyword evidence="2" id="KW-0433">Leucine-rich repeat</keyword>
<organism evidence="12 13">
    <name type="scientific">Bactrocera dorsalis</name>
    <name type="common">Oriental fruit fly</name>
    <name type="synonym">Dacus dorsalis</name>
    <dbReference type="NCBI Taxonomy" id="27457"/>
    <lineage>
        <taxon>Eukaryota</taxon>
        <taxon>Metazoa</taxon>
        <taxon>Ecdysozoa</taxon>
        <taxon>Arthropoda</taxon>
        <taxon>Hexapoda</taxon>
        <taxon>Insecta</taxon>
        <taxon>Pterygota</taxon>
        <taxon>Neoptera</taxon>
        <taxon>Endopterygota</taxon>
        <taxon>Diptera</taxon>
        <taxon>Brachycera</taxon>
        <taxon>Muscomorpha</taxon>
        <taxon>Tephritoidea</taxon>
        <taxon>Tephritidae</taxon>
        <taxon>Bactrocera</taxon>
        <taxon>Bactrocera</taxon>
    </lineage>
</organism>
<keyword evidence="5" id="KW-0677">Repeat</keyword>
<feature type="compositionally biased region" description="Low complexity" evidence="10">
    <location>
        <begin position="850"/>
        <end position="862"/>
    </location>
</feature>
<dbReference type="Gene3D" id="3.80.10.10">
    <property type="entry name" value="Ribonuclease Inhibitor"/>
    <property type="match status" value="2"/>
</dbReference>
<dbReference type="KEGG" id="bdr:105222275"/>
<reference evidence="12" key="1">
    <citation type="submission" date="2025-05" db="UniProtKB">
        <authorList>
            <consortium name="RefSeq"/>
        </authorList>
    </citation>
    <scope>NUCLEOTIDE SEQUENCE [LARGE SCALE GENOMIC DNA]</scope>
</reference>
<proteinExistence type="predicted"/>
<dbReference type="PROSITE" id="PS51450">
    <property type="entry name" value="LRR"/>
    <property type="match status" value="3"/>
</dbReference>
<comment type="subcellular location">
    <subcellularLocation>
        <location evidence="1">Membrane</location>
        <topology evidence="1">Single-pass membrane protein</topology>
    </subcellularLocation>
</comment>
<keyword evidence="8" id="KW-0675">Receptor</keyword>
<dbReference type="RefSeq" id="XP_011197814.3">
    <property type="nucleotide sequence ID" value="XM_011199512.4"/>
</dbReference>
<dbReference type="Pfam" id="PF13855">
    <property type="entry name" value="LRR_8"/>
    <property type="match status" value="1"/>
</dbReference>
<dbReference type="GO" id="GO:0005737">
    <property type="term" value="C:cytoplasm"/>
    <property type="evidence" value="ECO:0007669"/>
    <property type="project" value="TreeGrafter"/>
</dbReference>
<dbReference type="SMART" id="SM00369">
    <property type="entry name" value="LRR_TYP"/>
    <property type="match status" value="7"/>
</dbReference>
<keyword evidence="12" id="KW-1185">Reference proteome</keyword>
<dbReference type="Pfam" id="PF00481">
    <property type="entry name" value="PP2C"/>
    <property type="match status" value="1"/>
</dbReference>
<dbReference type="SMART" id="SM00364">
    <property type="entry name" value="LRR_BAC"/>
    <property type="match status" value="5"/>
</dbReference>
<evidence type="ECO:0000256" key="6">
    <source>
        <dbReference type="ARBA" id="ARBA00022989"/>
    </source>
</evidence>
<evidence type="ECO:0000313" key="12">
    <source>
        <dbReference type="Proteomes" id="UP001652620"/>
    </source>
</evidence>
<evidence type="ECO:0000256" key="7">
    <source>
        <dbReference type="ARBA" id="ARBA00023136"/>
    </source>
</evidence>
<dbReference type="Proteomes" id="UP001652620">
    <property type="component" value="Chromosome 1"/>
</dbReference>
<keyword evidence="4" id="KW-0732">Signal</keyword>
<dbReference type="AlphaFoldDB" id="A0A6I9UUE0"/>
<name>A0A6I9UUE0_BACDO</name>
<accession>A0A6I9UUE0</accession>
<feature type="region of interest" description="Disordered" evidence="10">
    <location>
        <begin position="841"/>
        <end position="862"/>
    </location>
</feature>
<evidence type="ECO:0000259" key="11">
    <source>
        <dbReference type="PROSITE" id="PS51746"/>
    </source>
</evidence>
<dbReference type="PANTHER" id="PTHR27000:SF799">
    <property type="entry name" value="LEUCINE-RICH REPEAT-CONTAINING N-TERMINAL PLANT-TYPE DOMAIN-CONTAINING PROTEIN"/>
    <property type="match status" value="1"/>
</dbReference>
<dbReference type="FunCoup" id="A0A6I9UUE0">
    <property type="interactions" value="5"/>
</dbReference>
<keyword evidence="6" id="KW-1133">Transmembrane helix</keyword>
<keyword evidence="9" id="KW-0325">Glycoprotein</keyword>
<evidence type="ECO:0000256" key="9">
    <source>
        <dbReference type="ARBA" id="ARBA00023180"/>
    </source>
</evidence>
<evidence type="ECO:0000256" key="4">
    <source>
        <dbReference type="ARBA" id="ARBA00022729"/>
    </source>
</evidence>
<evidence type="ECO:0000256" key="8">
    <source>
        <dbReference type="ARBA" id="ARBA00023170"/>
    </source>
</evidence>
<evidence type="ECO:0000256" key="5">
    <source>
        <dbReference type="ARBA" id="ARBA00022737"/>
    </source>
</evidence>
<dbReference type="InterPro" id="IPR036457">
    <property type="entry name" value="PPM-type-like_dom_sf"/>
</dbReference>
<sequence length="960" mass="109876">MIKSGKQKACIEMTGSKLKIRTNTLEQSNVKGSNLNEKKLGYDETQLGGNILIGNYDFLKELEITNNGMDILDLSSLAQLETLTCNHNKLKELIMNGKSLKTVTARHNNLATIKVLSAPTHLVNIDISYNDFEELPDWLGACYNLESLHVEHNRLWTIDNIFATDGFRKLHTFSLAYNQLTTLNVSTLIFGAVANLYLQCNKLQKLPDNFFAITHKTLRLLNVSCNNLCTVGDNQDIKDNWCLEELYLSNNNLNENIFSTFVGARQLRIIHAAYNNIRELPENIIRNWTDLEVLVLSGNKLQNLPENICVLTKLEVLRLHSNLLHTTPSLTKLANLKVLDLAHNHLDHVNLLSIMPKNIKYLDLSCNLQLQFDERQVQMCQSLKKMSLVDVSGKNRACLPTNKLAEMKDSNVLRQPWMTGFTETIGKCRKLLVKQIRLCNFAEDEGLFGMLESATLGALNTTFVNLVPQILLHERSVKETAKEYMKYTLLSVYQRLASERGCEDMHIALCHITKESAGFKDYMRPKRSKRFILRVASIGNIEAHVVRKTSTICLTGDSYNTTLSQADNIKDSANALITDPTIHETFLSNDDEFLVICNANIWRVMDIERVTQEIRREENIVLAAKRLQDIAQSFGADENLSVIIVRFRYIGTDVDDLLKELKQTVRKNPITQNMNCDDKHSIGSQRLIGRCSPRQVLMGAMLKSDRSSPSGQSDQVQNFLNKGVNGEEYAFATEHVLEEDDDELEILHETDSVLSEEQFKCWEYMLEQNTQLLFDKELNTISKSITKNHNSELPAELNITLDKSEYKESNLIKTFGNRFISHSSPQLLYSEIKKPLTTFAHKHQEKRQQQRQQQQQQQKHQQQVSFLSKHFGSCRSFQTQSRYNLFESKSQNSVNVGLNSKWSGGPNAAYFGSLQRLMPYNLEYDFTVTQDRTAFNEEDDEYDEQEDRMKKYWGIATTEL</sequence>